<feature type="region of interest" description="Disordered" evidence="1">
    <location>
        <begin position="120"/>
        <end position="145"/>
    </location>
</feature>
<evidence type="ECO:0000256" key="1">
    <source>
        <dbReference type="SAM" id="MobiDB-lite"/>
    </source>
</evidence>
<name>A9H9R4_GLUDA</name>
<dbReference type="KEGG" id="gdi:GDI3799"/>
<organism evidence="2 3">
    <name type="scientific">Gluconacetobacter diazotrophicus (strain ATCC 49037 / DSM 5601 / CCUG 37298 / CIP 103539 / LMG 7603 / PAl5)</name>
    <dbReference type="NCBI Taxonomy" id="272568"/>
    <lineage>
        <taxon>Bacteria</taxon>
        <taxon>Pseudomonadati</taxon>
        <taxon>Pseudomonadota</taxon>
        <taxon>Alphaproteobacteria</taxon>
        <taxon>Acetobacterales</taxon>
        <taxon>Acetobacteraceae</taxon>
        <taxon>Gluconacetobacter</taxon>
    </lineage>
</organism>
<gene>
    <name evidence="2" type="ordered locus">GDI3799</name>
</gene>
<proteinExistence type="predicted"/>
<keyword evidence="3" id="KW-1185">Reference proteome</keyword>
<evidence type="ECO:0000313" key="2">
    <source>
        <dbReference type="EMBL" id="CAP57742.1"/>
    </source>
</evidence>
<dbReference type="AlphaFoldDB" id="A9H9R4"/>
<accession>A9H9R4</accession>
<reference evidence="2 3" key="1">
    <citation type="journal article" date="2009" name="BMC Genomics">
        <title>Complete genome sequence of the sugarcane nitrogen-fixing endophyte Gluconacetobacter diazotrophicus Pal5.</title>
        <authorList>
            <person name="Bertalan M."/>
            <person name="Albano R."/>
            <person name="Padua V."/>
            <person name="Rouws L."/>
            <person name="Rojas C."/>
            <person name="Hemerly A."/>
            <person name="Teixeira K."/>
            <person name="Schwab S."/>
            <person name="Araujo J."/>
            <person name="Oliveira A."/>
            <person name="Franca L."/>
            <person name="Magalhaes V."/>
            <person name="Alqueres S."/>
            <person name="Cardoso A."/>
            <person name="Almeida W."/>
            <person name="Loureiro M.M."/>
            <person name="Nogueira E."/>
            <person name="Cidade D."/>
            <person name="Oliveira D."/>
            <person name="Simao T."/>
            <person name="Macedo J."/>
            <person name="Valadao A."/>
            <person name="Dreschsel M."/>
            <person name="Freitas F."/>
            <person name="Vidal M."/>
            <person name="Guedes H."/>
            <person name="Rodrigues E."/>
            <person name="Meneses C."/>
            <person name="Brioso P."/>
            <person name="Pozzer L."/>
            <person name="Figueiredo D."/>
            <person name="Montano H."/>
            <person name="Junior J."/>
            <person name="Filho G."/>
            <person name="Flores V."/>
            <person name="Ferreira B."/>
            <person name="Branco A."/>
            <person name="Gonzalez P."/>
            <person name="Guillobel H."/>
            <person name="Lemos M."/>
            <person name="Seibel L."/>
            <person name="Macedo J."/>
            <person name="Alves-Ferreira M."/>
            <person name="Sachetto-Martins G."/>
            <person name="Coelho A."/>
            <person name="Santos E."/>
            <person name="Amaral G."/>
            <person name="Neves A."/>
            <person name="Pacheco A.B."/>
            <person name="Carvalho D."/>
            <person name="Lery L."/>
            <person name="Bisch P."/>
            <person name="Rossle S.C."/>
            <person name="Urmenyi T."/>
            <person name="Kruger W.V."/>
            <person name="Martins O."/>
            <person name="Baldani J.I."/>
            <person name="Ferreira P.C."/>
        </authorList>
    </citation>
    <scope>NUCLEOTIDE SEQUENCE [LARGE SCALE GENOMIC DNA]</scope>
    <source>
        <strain evidence="3">ATCC 49037 / DSM 5601 / CCUG 37298 / CIP 103539 / LMG 7603 / PAl5</strain>
    </source>
</reference>
<dbReference type="EMBL" id="AM889285">
    <property type="protein sequence ID" value="CAP57742.1"/>
    <property type="molecule type" value="Genomic_DNA"/>
</dbReference>
<dbReference type="Proteomes" id="UP000001176">
    <property type="component" value="Chromosome"/>
</dbReference>
<sequence length="145" mass="15316">MCSVYFGDDRGNETYRETVLAAQNFRNVANRTAPASTATTKSTIAPLGLALLFAAGLDCSACTMTGSTTTIDTAELAADAGAIDFAAQAIESIPTLSSHLSADQVAQVNAALTRIKTITRPRRARSTSTPARAGHRPWRPSSRRC</sequence>
<protein>
    <submittedName>
        <fullName evidence="2">Uncharacterized protein</fullName>
    </submittedName>
</protein>
<feature type="compositionally biased region" description="Basic residues" evidence="1">
    <location>
        <begin position="133"/>
        <end position="145"/>
    </location>
</feature>
<evidence type="ECO:0000313" key="3">
    <source>
        <dbReference type="Proteomes" id="UP000001176"/>
    </source>
</evidence>